<name>A0A8S4PTJ1_OWEFU</name>
<evidence type="ECO:0000256" key="1">
    <source>
        <dbReference type="SAM" id="SignalP"/>
    </source>
</evidence>
<comment type="caution">
    <text evidence="2">The sequence shown here is derived from an EMBL/GenBank/DDBJ whole genome shotgun (WGS) entry which is preliminary data.</text>
</comment>
<protein>
    <recommendedName>
        <fullName evidence="4">Secreted protein</fullName>
    </recommendedName>
</protein>
<dbReference type="EMBL" id="CAIIXF020000010">
    <property type="protein sequence ID" value="CAH1796770.1"/>
    <property type="molecule type" value="Genomic_DNA"/>
</dbReference>
<keyword evidence="1" id="KW-0732">Signal</keyword>
<accession>A0A8S4PTJ1</accession>
<feature type="non-terminal residue" evidence="2">
    <location>
        <position position="138"/>
    </location>
</feature>
<keyword evidence="3" id="KW-1185">Reference proteome</keyword>
<feature type="signal peptide" evidence="1">
    <location>
        <begin position="1"/>
        <end position="21"/>
    </location>
</feature>
<organism evidence="2 3">
    <name type="scientific">Owenia fusiformis</name>
    <name type="common">Polychaete worm</name>
    <dbReference type="NCBI Taxonomy" id="6347"/>
    <lineage>
        <taxon>Eukaryota</taxon>
        <taxon>Metazoa</taxon>
        <taxon>Spiralia</taxon>
        <taxon>Lophotrochozoa</taxon>
        <taxon>Annelida</taxon>
        <taxon>Polychaeta</taxon>
        <taxon>Sedentaria</taxon>
        <taxon>Canalipalpata</taxon>
        <taxon>Sabellida</taxon>
        <taxon>Oweniida</taxon>
        <taxon>Oweniidae</taxon>
        <taxon>Owenia</taxon>
    </lineage>
</organism>
<reference evidence="2" key="1">
    <citation type="submission" date="2022-03" db="EMBL/GenBank/DDBJ databases">
        <authorList>
            <person name="Martin C."/>
        </authorList>
    </citation>
    <scope>NUCLEOTIDE SEQUENCE</scope>
</reference>
<feature type="chain" id="PRO_5035820543" description="Secreted protein" evidence="1">
    <location>
        <begin position="22"/>
        <end position="138"/>
    </location>
</feature>
<dbReference type="AlphaFoldDB" id="A0A8S4PTJ1"/>
<evidence type="ECO:0008006" key="4">
    <source>
        <dbReference type="Google" id="ProtNLM"/>
    </source>
</evidence>
<evidence type="ECO:0000313" key="2">
    <source>
        <dbReference type="EMBL" id="CAH1796770.1"/>
    </source>
</evidence>
<proteinExistence type="predicted"/>
<sequence length="138" mass="15219">MKMKTITTLLFFSITIVSLIAEKKLGGSIKYSKPAQTSKSRCNLNEQRYLAKNDLNIPDGLPKCDFYQCVNTYYVETSCSTGTAISRRALKKARKKIAQNVNPCVSVKEGCTGSIRTTAGVEPSKLITRRPAQFCGVD</sequence>
<dbReference type="Proteomes" id="UP000749559">
    <property type="component" value="Unassembled WGS sequence"/>
</dbReference>
<gene>
    <name evidence="2" type="ORF">OFUS_LOCUS21145</name>
</gene>
<evidence type="ECO:0000313" key="3">
    <source>
        <dbReference type="Proteomes" id="UP000749559"/>
    </source>
</evidence>